<gene>
    <name evidence="1" type="ORF">AVDCRST_MAG95-950</name>
</gene>
<sequence length="41" mass="4563">MILNITAEKDWSPIKTVCRRVDHPKIYPGRVLTAGGTIQIA</sequence>
<proteinExistence type="predicted"/>
<organism evidence="1">
    <name type="scientific">uncultured Adhaeribacter sp</name>
    <dbReference type="NCBI Taxonomy" id="448109"/>
    <lineage>
        <taxon>Bacteria</taxon>
        <taxon>Pseudomonadati</taxon>
        <taxon>Bacteroidota</taxon>
        <taxon>Cytophagia</taxon>
        <taxon>Cytophagales</taxon>
        <taxon>Hymenobacteraceae</taxon>
        <taxon>Adhaeribacter</taxon>
        <taxon>environmental samples</taxon>
    </lineage>
</organism>
<reference evidence="1" key="1">
    <citation type="submission" date="2020-02" db="EMBL/GenBank/DDBJ databases">
        <authorList>
            <person name="Meier V. D."/>
        </authorList>
    </citation>
    <scope>NUCLEOTIDE SEQUENCE</scope>
    <source>
        <strain evidence="1">AVDCRST_MAG95</strain>
    </source>
</reference>
<dbReference type="EMBL" id="CADCTJ010000304">
    <property type="protein sequence ID" value="CAA9230222.1"/>
    <property type="molecule type" value="Genomic_DNA"/>
</dbReference>
<protein>
    <submittedName>
        <fullName evidence="1">Uncharacterized protein</fullName>
    </submittedName>
</protein>
<evidence type="ECO:0000313" key="1">
    <source>
        <dbReference type="EMBL" id="CAA9230222.1"/>
    </source>
</evidence>
<accession>A0A6J4HQ56</accession>
<dbReference type="AlphaFoldDB" id="A0A6J4HQ56"/>
<name>A0A6J4HQ56_9BACT</name>